<keyword evidence="8" id="KW-0804">Transcription</keyword>
<evidence type="ECO:0000256" key="9">
    <source>
        <dbReference type="ARBA" id="ARBA00023242"/>
    </source>
</evidence>
<keyword evidence="5" id="KW-0805">Transcription regulation</keyword>
<dbReference type="Pfam" id="PF01342">
    <property type="entry name" value="SAND"/>
    <property type="match status" value="1"/>
</dbReference>
<feature type="coiled-coil region" evidence="10">
    <location>
        <begin position="342"/>
        <end position="376"/>
    </location>
</feature>
<keyword evidence="4" id="KW-0862">Zinc</keyword>
<evidence type="ECO:0000313" key="13">
    <source>
        <dbReference type="Proteomes" id="UP000594220"/>
    </source>
</evidence>
<dbReference type="GO" id="GO:0006357">
    <property type="term" value="P:regulation of transcription by RNA polymerase II"/>
    <property type="evidence" value="ECO:0007669"/>
    <property type="project" value="TreeGrafter"/>
</dbReference>
<dbReference type="GO" id="GO:0000978">
    <property type="term" value="F:RNA polymerase II cis-regulatory region sequence-specific DNA binding"/>
    <property type="evidence" value="ECO:0007669"/>
    <property type="project" value="TreeGrafter"/>
</dbReference>
<dbReference type="Gene3D" id="3.10.390.10">
    <property type="entry name" value="SAND domain-like"/>
    <property type="match status" value="1"/>
</dbReference>
<keyword evidence="2" id="KW-0963">Cytoplasm</keyword>
<proteinExistence type="predicted"/>
<dbReference type="GO" id="GO:0005829">
    <property type="term" value="C:cytosol"/>
    <property type="evidence" value="ECO:0007669"/>
    <property type="project" value="Ensembl"/>
</dbReference>
<dbReference type="GeneTree" id="ENSGT00410000025596"/>
<protein>
    <submittedName>
        <fullName evidence="12">Glucocorticoid modulatory element binding protein 2</fullName>
    </submittedName>
</protein>
<name>A0A7M4EG82_CROPO</name>
<keyword evidence="6 10" id="KW-0175">Coiled coil</keyword>
<dbReference type="OMA" id="DTFAFWQ"/>
<evidence type="ECO:0000256" key="8">
    <source>
        <dbReference type="ARBA" id="ARBA00023163"/>
    </source>
</evidence>
<dbReference type="PANTHER" id="PTHR10417">
    <property type="entry name" value="GLUCOCORTICOID MODULATORY ELEMENT-BINDING PROTEIN"/>
    <property type="match status" value="1"/>
</dbReference>
<dbReference type="GO" id="GO:0042802">
    <property type="term" value="F:identical protein binding"/>
    <property type="evidence" value="ECO:0007669"/>
    <property type="project" value="Ensembl"/>
</dbReference>
<dbReference type="AlphaFoldDB" id="A0A7M4EG82"/>
<dbReference type="InterPro" id="IPR010919">
    <property type="entry name" value="SAND-like_dom_sf"/>
</dbReference>
<evidence type="ECO:0000256" key="10">
    <source>
        <dbReference type="SAM" id="Coils"/>
    </source>
</evidence>
<reference evidence="12" key="1">
    <citation type="submission" date="2025-08" db="UniProtKB">
        <authorList>
            <consortium name="Ensembl"/>
        </authorList>
    </citation>
    <scope>IDENTIFICATION</scope>
</reference>
<dbReference type="Proteomes" id="UP000594220">
    <property type="component" value="Unplaced"/>
</dbReference>
<dbReference type="PROSITE" id="PS50864">
    <property type="entry name" value="SAND"/>
    <property type="match status" value="1"/>
</dbReference>
<dbReference type="GO" id="GO:0005654">
    <property type="term" value="C:nucleoplasm"/>
    <property type="evidence" value="ECO:0007669"/>
    <property type="project" value="Ensembl"/>
</dbReference>
<dbReference type="SMART" id="SM00258">
    <property type="entry name" value="SAND"/>
    <property type="match status" value="1"/>
</dbReference>
<feature type="domain" description="SAND" evidence="11">
    <location>
        <begin position="114"/>
        <end position="196"/>
    </location>
</feature>
<evidence type="ECO:0000256" key="4">
    <source>
        <dbReference type="ARBA" id="ARBA00022833"/>
    </source>
</evidence>
<sequence length="566" mass="60649">MTSVVSGQAQHQEAKSQKGVFRRLLTTVVPSSTMATPDVSVHMEEVVVVTTPDNMVDGTGVEEVKTVLVTTNLSQHGGDLNEDTLESENAAAAAAAAFTASAHLKEAVLVKMAEEEDSLEAEIVYPITCGDSKANLIWRKFVCPGINVKCVQYDNRLISPKEFVHLAGKSTLKDWKRAIRMNGIMLRRIMDSGELDFYQHTKVCSNTCRSTKIDLTGARVSLTSQTSTEYFPLTPASADVNGSPATITIETCEEATDWTTTIGDDTFAFWRGLKDAGLLEEVIQEFQQELVENMKGLQQRVQDPPLQLSDAVLLNNIVQNFGMLDLVKKVLASHKCQMDRSREQYTRDLAALEQQCDEHRKRAKELKHKSQHLNNVLMTLTPVSVPAPLKRPRLTRATSGPAAITSQVLSQSAQIAVAPGVPISQLASLPLSKVVSALPTSMLGKSTSQTSAVGCPASPLLGGYTVLASAGSSFPNAVEIHPDASNLTVLSTAAIQDGSTVVKVVSPFQLLTLPGLGTAIQNVTQMAPGGSTIVTVPSSAVEGAAASDEHTTTIEVTTVAEESEQK</sequence>
<keyword evidence="9" id="KW-0539">Nucleus</keyword>
<dbReference type="InterPro" id="IPR059099">
    <property type="entry name" value="GMEB1/2/Spe-44_dom"/>
</dbReference>
<keyword evidence="7" id="KW-0238">DNA-binding</keyword>
<evidence type="ECO:0000256" key="5">
    <source>
        <dbReference type="ARBA" id="ARBA00023015"/>
    </source>
</evidence>
<evidence type="ECO:0000256" key="6">
    <source>
        <dbReference type="ARBA" id="ARBA00023054"/>
    </source>
</evidence>
<dbReference type="InterPro" id="IPR000770">
    <property type="entry name" value="SAND_dom"/>
</dbReference>
<dbReference type="Ensembl" id="ENSCPRT00005010927.1">
    <property type="protein sequence ID" value="ENSCPRP00005009294.1"/>
    <property type="gene ID" value="ENSCPRG00005006591.1"/>
</dbReference>
<organism evidence="12 13">
    <name type="scientific">Crocodylus porosus</name>
    <name type="common">Saltwater crocodile</name>
    <name type="synonym">Estuarine crocodile</name>
    <dbReference type="NCBI Taxonomy" id="8502"/>
    <lineage>
        <taxon>Eukaryota</taxon>
        <taxon>Metazoa</taxon>
        <taxon>Chordata</taxon>
        <taxon>Craniata</taxon>
        <taxon>Vertebrata</taxon>
        <taxon>Euteleostomi</taxon>
        <taxon>Archelosauria</taxon>
        <taxon>Archosauria</taxon>
        <taxon>Crocodylia</taxon>
        <taxon>Longirostres</taxon>
        <taxon>Crocodylidae</taxon>
        <taxon>Crocodylus</taxon>
    </lineage>
</organism>
<keyword evidence="13" id="KW-1185">Reference proteome</keyword>
<evidence type="ECO:0000256" key="2">
    <source>
        <dbReference type="ARBA" id="ARBA00022490"/>
    </source>
</evidence>
<reference evidence="12" key="2">
    <citation type="submission" date="2025-09" db="UniProtKB">
        <authorList>
            <consortium name="Ensembl"/>
        </authorList>
    </citation>
    <scope>IDENTIFICATION</scope>
</reference>
<dbReference type="SUPFAM" id="SSF63763">
    <property type="entry name" value="SAND domain-like"/>
    <property type="match status" value="1"/>
</dbReference>
<dbReference type="FunFam" id="3.10.390.10:FF:000003">
    <property type="entry name" value="glucocorticoid modulatory element-binding protein 1 isoform X2"/>
    <property type="match status" value="1"/>
</dbReference>
<evidence type="ECO:0000313" key="12">
    <source>
        <dbReference type="Ensembl" id="ENSCPRP00005009294.1"/>
    </source>
</evidence>
<gene>
    <name evidence="12" type="primary">GMEB2</name>
</gene>
<dbReference type="GO" id="GO:0046872">
    <property type="term" value="F:metal ion binding"/>
    <property type="evidence" value="ECO:0007669"/>
    <property type="project" value="UniProtKB-KW"/>
</dbReference>
<evidence type="ECO:0000256" key="7">
    <source>
        <dbReference type="ARBA" id="ARBA00023125"/>
    </source>
</evidence>
<accession>A0A7M4EG82</accession>
<dbReference type="Pfam" id="PF25892">
    <property type="entry name" value="Spe-44"/>
    <property type="match status" value="1"/>
</dbReference>
<keyword evidence="3" id="KW-0479">Metal-binding</keyword>
<dbReference type="PANTHER" id="PTHR10417:SF2">
    <property type="entry name" value="GLUCOCORTICOID MODULATORY ELEMENT-BINDING PROTEIN 2"/>
    <property type="match status" value="1"/>
</dbReference>
<evidence type="ECO:0000256" key="1">
    <source>
        <dbReference type="ARBA" id="ARBA00004496"/>
    </source>
</evidence>
<comment type="subcellular location">
    <subcellularLocation>
        <location evidence="1">Cytoplasm</location>
    </subcellularLocation>
</comment>
<evidence type="ECO:0000256" key="3">
    <source>
        <dbReference type="ARBA" id="ARBA00022723"/>
    </source>
</evidence>
<evidence type="ECO:0000259" key="11">
    <source>
        <dbReference type="PROSITE" id="PS50864"/>
    </source>
</evidence>